<organism evidence="4 5">
    <name type="scientific">Burkholderia theae</name>
    <dbReference type="NCBI Taxonomy" id="3143496"/>
    <lineage>
        <taxon>Bacteria</taxon>
        <taxon>Pseudomonadati</taxon>
        <taxon>Pseudomonadota</taxon>
        <taxon>Betaproteobacteria</taxon>
        <taxon>Burkholderiales</taxon>
        <taxon>Burkholderiaceae</taxon>
        <taxon>Burkholderia</taxon>
    </lineage>
</organism>
<dbReference type="Gene3D" id="2.20.200.10">
    <property type="entry name" value="Outer membrane efflux proteins (OEP)"/>
    <property type="match status" value="1"/>
</dbReference>
<protein>
    <submittedName>
        <fullName evidence="4">Efflux transporter outer membrane subunit</fullName>
    </submittedName>
</protein>
<keyword evidence="2" id="KW-0732">Signal</keyword>
<keyword evidence="2" id="KW-0449">Lipoprotein</keyword>
<gene>
    <name evidence="4" type="ORF">VOI36_36675</name>
</gene>
<evidence type="ECO:0000256" key="2">
    <source>
        <dbReference type="RuleBase" id="RU362097"/>
    </source>
</evidence>
<dbReference type="NCBIfam" id="TIGR01845">
    <property type="entry name" value="outer_NodT"/>
    <property type="match status" value="1"/>
</dbReference>
<keyword evidence="2" id="KW-0564">Palmitate</keyword>
<dbReference type="Proteomes" id="UP001466933">
    <property type="component" value="Unassembled WGS sequence"/>
</dbReference>
<feature type="signal peptide" evidence="2">
    <location>
        <begin position="1"/>
        <end position="20"/>
    </location>
</feature>
<dbReference type="SUPFAM" id="SSF56954">
    <property type="entry name" value="Outer membrane efflux proteins (OEP)"/>
    <property type="match status" value="1"/>
</dbReference>
<evidence type="ECO:0000313" key="4">
    <source>
        <dbReference type="EMBL" id="MEN2475442.1"/>
    </source>
</evidence>
<dbReference type="InterPro" id="IPR003423">
    <property type="entry name" value="OMP_efflux"/>
</dbReference>
<comment type="similarity">
    <text evidence="1 2">Belongs to the outer membrane factor (OMF) (TC 1.B.17) family.</text>
</comment>
<dbReference type="InterPro" id="IPR010131">
    <property type="entry name" value="MdtP/NodT-like"/>
</dbReference>
<name>A0ABU9WWE4_9BURK</name>
<reference evidence="4 5" key="1">
    <citation type="submission" date="2024-05" db="EMBL/GenBank/DDBJ databases">
        <title>Burkholderia sp. Nov. a novel bacteria isolated from rhizosphere soil of Camellia sinensis.</title>
        <authorList>
            <person name="Dong Y."/>
        </authorList>
    </citation>
    <scope>NUCLEOTIDE SEQUENCE [LARGE SCALE GENOMIC DNA]</scope>
    <source>
        <strain evidence="4 5">GS2Y</strain>
    </source>
</reference>
<keyword evidence="5" id="KW-1185">Reference proteome</keyword>
<evidence type="ECO:0000256" key="1">
    <source>
        <dbReference type="ARBA" id="ARBA00007613"/>
    </source>
</evidence>
<feature type="chain" id="PRO_5045001926" evidence="2">
    <location>
        <begin position="21"/>
        <end position="491"/>
    </location>
</feature>
<comment type="subcellular location">
    <subcellularLocation>
        <location evidence="2">Cell membrane</location>
        <topology evidence="2">Lipid-anchor</topology>
    </subcellularLocation>
</comment>
<proteinExistence type="inferred from homology"/>
<keyword evidence="2" id="KW-1134">Transmembrane beta strand</keyword>
<keyword evidence="2" id="KW-0812">Transmembrane</keyword>
<comment type="caution">
    <text evidence="4">The sequence shown here is derived from an EMBL/GenBank/DDBJ whole genome shotgun (WGS) entry which is preliminary data.</text>
</comment>
<keyword evidence="2" id="KW-0472">Membrane</keyword>
<sequence>MKARCLTIALAGCLSLAGCAIGPDYARAPTAAPDAYRNAPAPSMQVDPDIAWWRAFGDPVLASLVDEAVRNNYDARVAVARLEQYRGQLEAARAGLFPQLGASFGASRERRSVFAGTPLAGFDEPGNQFQLRGSVSWEIDLWGKIRRQTEAARADLWAAEYARRGVALSLAASVAQGYLNLRGLDAQLAIAQQTLDSRAHALDIFKLRYAHGVISEVELSQAQDDYYSTQAAIPPLRASIAQTENALSVLLGRAPGPIARGQPIGALTPPPLGADTPVALVNRRPDLLQAEQTAVAANALVGAAEALYLPSLDIGAFIGQAAGTMGGLWHGASRIWGLSAGVAQPIFEGGAIQGQVRAARSQSEQARLAYQGAVLSALAEVDTAYATTREAESRLASLDNQQDALTVYSKQSSARYESGYSSYLEVTTAQEKLFSAQLAAVQGRVDLLNGYVTLYKALGGGWGALPDDVRSAGEPSVAAPAPAVPHPQGAV</sequence>
<dbReference type="PROSITE" id="PS51257">
    <property type="entry name" value="PROKAR_LIPOPROTEIN"/>
    <property type="match status" value="1"/>
</dbReference>
<dbReference type="Gene3D" id="1.20.1600.10">
    <property type="entry name" value="Outer membrane efflux proteins (OEP)"/>
    <property type="match status" value="1"/>
</dbReference>
<dbReference type="PANTHER" id="PTHR30203">
    <property type="entry name" value="OUTER MEMBRANE CATION EFFLUX PROTEIN"/>
    <property type="match status" value="1"/>
</dbReference>
<accession>A0ABU9WWE4</accession>
<feature type="compositionally biased region" description="Low complexity" evidence="3">
    <location>
        <begin position="475"/>
        <end position="491"/>
    </location>
</feature>
<evidence type="ECO:0000256" key="3">
    <source>
        <dbReference type="SAM" id="MobiDB-lite"/>
    </source>
</evidence>
<dbReference type="Pfam" id="PF02321">
    <property type="entry name" value="OEP"/>
    <property type="match status" value="2"/>
</dbReference>
<feature type="region of interest" description="Disordered" evidence="3">
    <location>
        <begin position="470"/>
        <end position="491"/>
    </location>
</feature>
<evidence type="ECO:0000313" key="5">
    <source>
        <dbReference type="Proteomes" id="UP001466933"/>
    </source>
</evidence>
<dbReference type="RefSeq" id="WP_343495351.1">
    <property type="nucleotide sequence ID" value="NZ_JBCPYA010000025.1"/>
</dbReference>
<dbReference type="EMBL" id="JBCPYA010000025">
    <property type="protein sequence ID" value="MEN2475442.1"/>
    <property type="molecule type" value="Genomic_DNA"/>
</dbReference>